<dbReference type="GO" id="GO:0004722">
    <property type="term" value="F:protein serine/threonine phosphatase activity"/>
    <property type="evidence" value="ECO:0007669"/>
    <property type="project" value="InterPro"/>
</dbReference>
<keyword evidence="3 4" id="KW-0904">Protein phosphatase</keyword>
<evidence type="ECO:0000256" key="6">
    <source>
        <dbReference type="SAM" id="MobiDB-lite"/>
    </source>
</evidence>
<comment type="similarity">
    <text evidence="4">Belongs to the PP2C family.</text>
</comment>
<dbReference type="PANTHER" id="PTHR47992">
    <property type="entry name" value="PROTEIN PHOSPHATASE"/>
    <property type="match status" value="1"/>
</dbReference>
<dbReference type="PROSITE" id="PS51746">
    <property type="entry name" value="PPM_2"/>
    <property type="match status" value="1"/>
</dbReference>
<dbReference type="Pfam" id="PF00481">
    <property type="entry name" value="PP2C"/>
    <property type="match status" value="1"/>
</dbReference>
<dbReference type="GO" id="GO:0046872">
    <property type="term" value="F:metal ion binding"/>
    <property type="evidence" value="ECO:0007669"/>
    <property type="project" value="UniProtKB-KW"/>
</dbReference>
<evidence type="ECO:0000313" key="8">
    <source>
        <dbReference type="EMBL" id="KAH7638293.1"/>
    </source>
</evidence>
<dbReference type="SMART" id="SM00332">
    <property type="entry name" value="PP2Cc"/>
    <property type="match status" value="1"/>
</dbReference>
<sequence>MKLHDEESSHHYHQQQQFESSNNLRLRISVSSHQGSRKYMEDEFVIIHYEPPTLTTTIKNGNDHQESNVFHKSFAFLGIFDGHGGDQAARYSRQNLCHNIVRQRKFWSDDDDQVCLAIHKGFVRTQKEMMREVEKWPRTTSGLPSTSGTTASVLFIMNGKYYTGHVGDSRIVLGRKLKNSTRWQACPMTRDHKPESPRELKRIEAAGGQVMNKSGIGRVVWNRPRRIIRSDDSTIQIVYDLIPFLSVARSLGDLWSLNRRLNRFIVSPEPDVKCIPMDMMTDKCLILASDGLWNMINHKRAIKVVQDFEEINVTAFDRQETNVDGHDDDDYVHHLIDSIMDHHNKRIIHDPGRSHSLELFAACIDRWMTARTDNTTVLVVMFDNNNITNQQQQGNHHNKQIFDQYEFDLNSDDSFGSSSSSESTMTTTTISPLSPSSLQSSMIGDTIHSFDCFDSQQTDEKYLGIKPEDEEEIESIVDQLLNRLTMFNTTTNTNNDNLPSKNHHYSELIDLEQMSSIQVTTITSDTDNDDKNNPIVSLTMNPIINAQSKNHLQQLMNSPQRLATNVYFRINFNYSFQINDFHRHHSLNNKLIVQSQTTTANNEVMANNNISKHMISSPISSNIITSSSSPASPLLNDMMVVSKINLINSIENLSTSINRNGQNSCSSNQFNDNNNVESKTTTANSFKRKTSSISSPSSDNMKNNLLFDSSINNDHNHCSDNLVSIDLSIEIDDVNEQEDKLTTKRRRVQNNISNLENIKLPSTNVVNENRIQEEEEEKKKFILLTSHLETSRYLLTKKPGCSEADQRRVDQIAAKFYAPGPNAPYFPTNYAELRPFCREIRNVSKTIESFMTRCFTKEVVQYAKIIFYTVNRQMRNYCTKRSKRLSSLLKIAPCINRHLRTETICLDNWLKDFSRIPDLEVDKDKIIHGCCLTADAYLCFDDLIEKYECSRKNRETILDFITNISSDIQTVCGEYTHVTDACDTKKPLKFKQNSKFNSTTLKLNGKNSLDPITRRQKALRFKTPISSTVDKKKLNYHQ</sequence>
<dbReference type="EMBL" id="SDOV01000008">
    <property type="protein sequence ID" value="KAH7638293.1"/>
    <property type="molecule type" value="Genomic_DNA"/>
</dbReference>
<evidence type="ECO:0000256" key="2">
    <source>
        <dbReference type="ARBA" id="ARBA00022801"/>
    </source>
</evidence>
<gene>
    <name evidence="8" type="ORF">HUG17_9399</name>
</gene>
<feature type="coiled-coil region" evidence="5">
    <location>
        <begin position="731"/>
        <end position="758"/>
    </location>
</feature>
<dbReference type="InterPro" id="IPR000222">
    <property type="entry name" value="PP2C_BS"/>
</dbReference>
<feature type="region of interest" description="Disordered" evidence="6">
    <location>
        <begin position="1"/>
        <end position="20"/>
    </location>
</feature>
<evidence type="ECO:0000259" key="7">
    <source>
        <dbReference type="PROSITE" id="PS51746"/>
    </source>
</evidence>
<dbReference type="PROSITE" id="PS01032">
    <property type="entry name" value="PPM_1"/>
    <property type="match status" value="1"/>
</dbReference>
<organism evidence="8">
    <name type="scientific">Dermatophagoides farinae</name>
    <name type="common">American house dust mite</name>
    <dbReference type="NCBI Taxonomy" id="6954"/>
    <lineage>
        <taxon>Eukaryota</taxon>
        <taxon>Metazoa</taxon>
        <taxon>Ecdysozoa</taxon>
        <taxon>Arthropoda</taxon>
        <taxon>Chelicerata</taxon>
        <taxon>Arachnida</taxon>
        <taxon>Acari</taxon>
        <taxon>Acariformes</taxon>
        <taxon>Sarcoptiformes</taxon>
        <taxon>Astigmata</taxon>
        <taxon>Psoroptidia</taxon>
        <taxon>Analgoidea</taxon>
        <taxon>Pyroglyphidae</taxon>
        <taxon>Dermatophagoidinae</taxon>
        <taxon>Dermatophagoides</taxon>
    </lineage>
</organism>
<name>A0A9D4NU05_DERFA</name>
<dbReference type="CDD" id="cd00143">
    <property type="entry name" value="PP2Cc"/>
    <property type="match status" value="1"/>
</dbReference>
<accession>A0A9D4NU05</accession>
<dbReference type="InterPro" id="IPR001932">
    <property type="entry name" value="PPM-type_phosphatase-like_dom"/>
</dbReference>
<dbReference type="InterPro" id="IPR036457">
    <property type="entry name" value="PPM-type-like_dom_sf"/>
</dbReference>
<reference evidence="8" key="2">
    <citation type="journal article" date="2021" name="World Allergy Organ. J.">
        <title>Chromosome-level assembly of Dermatophagoides farinae genome and transcriptome reveals two novel allergens Der f 37 and Der f 39.</title>
        <authorList>
            <person name="Chen J."/>
            <person name="Cai Z."/>
            <person name="Fan D."/>
            <person name="Hu J."/>
            <person name="Hou Y."/>
            <person name="He Y."/>
            <person name="Zhang Z."/>
            <person name="Zhao Z."/>
            <person name="Gao P."/>
            <person name="Hu W."/>
            <person name="Sun J."/>
            <person name="Li J."/>
            <person name="Ji K."/>
        </authorList>
    </citation>
    <scope>NUCLEOTIDE SEQUENCE</scope>
    <source>
        <strain evidence="8">JKM2019</strain>
    </source>
</reference>
<comment type="caution">
    <text evidence="8">The sequence shown here is derived from an EMBL/GenBank/DDBJ whole genome shotgun (WGS) entry which is preliminary data.</text>
</comment>
<feature type="compositionally biased region" description="Polar residues" evidence="6">
    <location>
        <begin position="663"/>
        <end position="685"/>
    </location>
</feature>
<dbReference type="InterPro" id="IPR015655">
    <property type="entry name" value="PP2C"/>
</dbReference>
<evidence type="ECO:0000256" key="1">
    <source>
        <dbReference type="ARBA" id="ARBA00022723"/>
    </source>
</evidence>
<evidence type="ECO:0000256" key="4">
    <source>
        <dbReference type="RuleBase" id="RU003465"/>
    </source>
</evidence>
<keyword evidence="5" id="KW-0175">Coiled coil</keyword>
<reference evidence="8" key="1">
    <citation type="submission" date="2020-06" db="EMBL/GenBank/DDBJ databases">
        <authorList>
            <person name="Ji K."/>
            <person name="Li J."/>
        </authorList>
    </citation>
    <scope>NUCLEOTIDE SEQUENCE</scope>
    <source>
        <strain evidence="8">JKM2019</strain>
        <tissue evidence="8">Whole body</tissue>
    </source>
</reference>
<feature type="region of interest" description="Disordered" evidence="6">
    <location>
        <begin position="663"/>
        <end position="698"/>
    </location>
</feature>
<evidence type="ECO:0000256" key="3">
    <source>
        <dbReference type="ARBA" id="ARBA00022912"/>
    </source>
</evidence>
<dbReference type="AlphaFoldDB" id="A0A9D4NU05"/>
<evidence type="ECO:0000256" key="5">
    <source>
        <dbReference type="SAM" id="Coils"/>
    </source>
</evidence>
<dbReference type="Proteomes" id="UP000828236">
    <property type="component" value="Unassembled WGS sequence"/>
</dbReference>
<protein>
    <submittedName>
        <fullName evidence="8">Phosphatase 1d-like protein</fullName>
    </submittedName>
</protein>
<proteinExistence type="inferred from homology"/>
<keyword evidence="1" id="KW-0479">Metal-binding</keyword>
<feature type="compositionally biased region" description="Basic and acidic residues" evidence="6">
    <location>
        <begin position="1"/>
        <end position="10"/>
    </location>
</feature>
<feature type="region of interest" description="Disordered" evidence="6">
    <location>
        <begin position="413"/>
        <end position="437"/>
    </location>
</feature>
<feature type="domain" description="PPM-type phosphatase" evidence="7">
    <location>
        <begin position="27"/>
        <end position="382"/>
    </location>
</feature>
<keyword evidence="2 4" id="KW-0378">Hydrolase</keyword>
<dbReference type="SUPFAM" id="SSF81606">
    <property type="entry name" value="PP2C-like"/>
    <property type="match status" value="1"/>
</dbReference>
<dbReference type="Gene3D" id="3.60.40.10">
    <property type="entry name" value="PPM-type phosphatase domain"/>
    <property type="match status" value="1"/>
</dbReference>